<evidence type="ECO:0000313" key="3">
    <source>
        <dbReference type="Proteomes" id="UP000027986"/>
    </source>
</evidence>
<organism evidence="2 3">
    <name type="scientific">Dermacoccus nishinomiyaensis</name>
    <dbReference type="NCBI Taxonomy" id="1274"/>
    <lineage>
        <taxon>Bacteria</taxon>
        <taxon>Bacillati</taxon>
        <taxon>Actinomycetota</taxon>
        <taxon>Actinomycetes</taxon>
        <taxon>Micrococcales</taxon>
        <taxon>Dermacoccaceae</taxon>
        <taxon>Dermacoccus</taxon>
    </lineage>
</organism>
<dbReference type="OrthoDB" id="9780560at2"/>
<dbReference type="Proteomes" id="UP000027986">
    <property type="component" value="Chromosome"/>
</dbReference>
<sequence length="221" mass="23273">MNDIWSRGPRARRWIMAAEGLLALALTGLSLSVMSGRNGSGWGVAANVAIFIAFLVRRHTLRLMFVLAAAGGAMQLVDPHAFIIFGDFLYAPICAELGVHRDARVRRLGLITGAPFVLPRLVAIFGRLLGAGPDARIARRNAVADPMRTTRATLGLVIGVLLGSVGAQSLIGAGNDGFIWGLPFEVLAVIVRAALALVLVAALPPARRATTVTPAEALRVA</sequence>
<feature type="transmembrane region" description="Helical" evidence="1">
    <location>
        <begin position="177"/>
        <end position="203"/>
    </location>
</feature>
<evidence type="ECO:0000256" key="1">
    <source>
        <dbReference type="SAM" id="Phobius"/>
    </source>
</evidence>
<accession>A0A075JFT5</accession>
<evidence type="ECO:0000313" key="2">
    <source>
        <dbReference type="EMBL" id="AIF41081.1"/>
    </source>
</evidence>
<feature type="transmembrane region" description="Helical" evidence="1">
    <location>
        <begin position="151"/>
        <end position="171"/>
    </location>
</feature>
<name>A0A075JFT5_9MICO</name>
<reference evidence="2 3" key="1">
    <citation type="submission" date="2014-07" db="EMBL/GenBank/DDBJ databases">
        <title>Genome Sequencing of Dermacoccus nishinomiyaensis.</title>
        <authorList>
            <person name="Hong K.W."/>
            <person name="Chan K.G."/>
        </authorList>
    </citation>
    <scope>NUCLEOTIDE SEQUENCE [LARGE SCALE GENOMIC DNA]</scope>
    <source>
        <strain evidence="2 3">M25</strain>
    </source>
</reference>
<feature type="transmembrane region" description="Helical" evidence="1">
    <location>
        <begin position="14"/>
        <end position="33"/>
    </location>
</feature>
<keyword evidence="3" id="KW-1185">Reference proteome</keyword>
<keyword evidence="1" id="KW-0812">Transmembrane</keyword>
<feature type="transmembrane region" description="Helical" evidence="1">
    <location>
        <begin position="39"/>
        <end position="56"/>
    </location>
</feature>
<keyword evidence="1" id="KW-0472">Membrane</keyword>
<dbReference type="EMBL" id="CP008889">
    <property type="protein sequence ID" value="AIF41081.1"/>
    <property type="molecule type" value="Genomic_DNA"/>
</dbReference>
<gene>
    <name evidence="2" type="ORF">HX89_09130</name>
</gene>
<dbReference type="AlphaFoldDB" id="A0A075JFT5"/>
<protein>
    <submittedName>
        <fullName evidence="2">Uncharacterized protein</fullName>
    </submittedName>
</protein>
<feature type="transmembrane region" description="Helical" evidence="1">
    <location>
        <begin position="110"/>
        <end position="130"/>
    </location>
</feature>
<dbReference type="KEGG" id="dni:HX89_09130"/>
<proteinExistence type="predicted"/>
<feature type="transmembrane region" description="Helical" evidence="1">
    <location>
        <begin position="63"/>
        <end position="90"/>
    </location>
</feature>
<dbReference type="HOGENOM" id="CLU_1248948_0_0_11"/>
<keyword evidence="1" id="KW-1133">Transmembrane helix</keyword>
<dbReference type="GeneID" id="41841301"/>
<dbReference type="RefSeq" id="WP_038568668.1">
    <property type="nucleotide sequence ID" value="NZ_CP008889.1"/>
</dbReference>